<proteinExistence type="predicted"/>
<gene>
    <name evidence="1" type="ORF">MUN89_19680</name>
</gene>
<organism evidence="1 2">
    <name type="scientific">Halobacillus salinarum</name>
    <dbReference type="NCBI Taxonomy" id="2932257"/>
    <lineage>
        <taxon>Bacteria</taxon>
        <taxon>Bacillati</taxon>
        <taxon>Bacillota</taxon>
        <taxon>Bacilli</taxon>
        <taxon>Bacillales</taxon>
        <taxon>Bacillaceae</taxon>
        <taxon>Halobacillus</taxon>
    </lineage>
</organism>
<sequence>MGKLNEIGWFKISTEIRMDEFKEYAESVQAFLEQQIKLIEEDYDKRADGLSDKEKEELFEGMYENDFYNFNKSFPNILRESLFISCYAYLEKELMNLCKFIEKRNDFKIDLADLKHNGIIKAQVFIKKVAEVNFPEETNSWNKILKFNIIRNHLVHEGTSTIKKGTRIFYACRDLGTLTLEHRFSKEETQEDFYHLELTQDFSLDFIRTVSEFFSELYKAFDKK</sequence>
<evidence type="ECO:0000313" key="1">
    <source>
        <dbReference type="EMBL" id="UOQ44058.1"/>
    </source>
</evidence>
<accession>A0ABY4EJM7</accession>
<evidence type="ECO:0000313" key="2">
    <source>
        <dbReference type="Proteomes" id="UP000831787"/>
    </source>
</evidence>
<dbReference type="RefSeq" id="WP_244709705.1">
    <property type="nucleotide sequence ID" value="NZ_CP095073.1"/>
</dbReference>
<dbReference type="EMBL" id="CP095073">
    <property type="protein sequence ID" value="UOQ44058.1"/>
    <property type="molecule type" value="Genomic_DNA"/>
</dbReference>
<protein>
    <recommendedName>
        <fullName evidence="3">Apea-like HEPN domain-containing protein</fullName>
    </recommendedName>
</protein>
<name>A0ABY4EJM7_9BACI</name>
<keyword evidence="2" id="KW-1185">Reference proteome</keyword>
<reference evidence="1 2" key="1">
    <citation type="submission" date="2022-04" db="EMBL/GenBank/DDBJ databases">
        <title>Halobacillus sp. isolated from saltern.</title>
        <authorList>
            <person name="Won M."/>
            <person name="Lee C.-M."/>
            <person name="Woen H.-Y."/>
            <person name="Kwon S.-W."/>
        </authorList>
    </citation>
    <scope>NUCLEOTIDE SEQUENCE [LARGE SCALE GENOMIC DNA]</scope>
    <source>
        <strain evidence="1 2">SSBR10-3</strain>
    </source>
</reference>
<evidence type="ECO:0008006" key="3">
    <source>
        <dbReference type="Google" id="ProtNLM"/>
    </source>
</evidence>
<dbReference type="Proteomes" id="UP000831787">
    <property type="component" value="Chromosome"/>
</dbReference>